<dbReference type="Pfam" id="PF12679">
    <property type="entry name" value="ABC2_membrane_2"/>
    <property type="match status" value="1"/>
</dbReference>
<evidence type="ECO:0000256" key="1">
    <source>
        <dbReference type="SAM" id="Phobius"/>
    </source>
</evidence>
<feature type="transmembrane region" description="Helical" evidence="1">
    <location>
        <begin position="210"/>
        <end position="231"/>
    </location>
</feature>
<accession>A0A3E5A3D2</accession>
<keyword evidence="1" id="KW-1133">Transmembrane helix</keyword>
<feature type="transmembrane region" description="Helical" evidence="1">
    <location>
        <begin position="351"/>
        <end position="374"/>
    </location>
</feature>
<dbReference type="GO" id="GO:0005886">
    <property type="term" value="C:plasma membrane"/>
    <property type="evidence" value="ECO:0007669"/>
    <property type="project" value="UniProtKB-SubCell"/>
</dbReference>
<keyword evidence="1" id="KW-0812">Transmembrane</keyword>
<protein>
    <submittedName>
        <fullName evidence="2">ABC transporter permease</fullName>
    </submittedName>
</protein>
<proteinExistence type="predicted"/>
<organism evidence="2 3">
    <name type="scientific">Blautia obeum</name>
    <dbReference type="NCBI Taxonomy" id="40520"/>
    <lineage>
        <taxon>Bacteria</taxon>
        <taxon>Bacillati</taxon>
        <taxon>Bacillota</taxon>
        <taxon>Clostridia</taxon>
        <taxon>Lachnospirales</taxon>
        <taxon>Lachnospiraceae</taxon>
        <taxon>Blautia</taxon>
    </lineage>
</organism>
<comment type="caution">
    <text evidence="2">The sequence shown here is derived from an EMBL/GenBank/DDBJ whole genome shotgun (WGS) entry which is preliminary data.</text>
</comment>
<gene>
    <name evidence="2" type="ORF">DXB81_14390</name>
</gene>
<keyword evidence="1" id="KW-0472">Membrane</keyword>
<name>A0A3E5A3D2_9FIRM</name>
<dbReference type="GO" id="GO:0140359">
    <property type="term" value="F:ABC-type transporter activity"/>
    <property type="evidence" value="ECO:0007669"/>
    <property type="project" value="InterPro"/>
</dbReference>
<dbReference type="PANTHER" id="PTHR43471">
    <property type="entry name" value="ABC TRANSPORTER PERMEASE"/>
    <property type="match status" value="1"/>
</dbReference>
<evidence type="ECO:0000313" key="3">
    <source>
        <dbReference type="Proteomes" id="UP000261222"/>
    </source>
</evidence>
<dbReference type="RefSeq" id="WP_117739536.1">
    <property type="nucleotide sequence ID" value="NZ_QSUB01000007.1"/>
</dbReference>
<dbReference type="EMBL" id="QSUB01000007">
    <property type="protein sequence ID" value="RGN02850.1"/>
    <property type="molecule type" value="Genomic_DNA"/>
</dbReference>
<sequence>MKIVKFEFEKVLKNKIVIGSLVISFIVLLGIFFVGYNYSQFKMSERNNVNKGFPKNIDTIISQKYAGDFTDKKVQMILSDSMNQFQENEEKGVTDKPFYLFYWQMGDNFFDDDSENIYTEMIQKVKSGERLLLDDVSVHSIRDLGFTEFEKPLQIGNYVPWTDFFSVIGNINLLICVLTILICSTIFSNDTSKNVNQILLITKLGRNKMIFAKIIVGTVIPLCTLILFHLLNAGIFSLMYDTSGWNSSIQTNLSMGLFQFPVEWNHLQTYLIVVLLQSIGIVFVSSFTLLISSFAKSPITSLSVSLGMFLLPQLLLQIFRKGILNKLLYFFPINNLNAQKTLELLSSEKSFLMSSFIQNLMVVFLFLITLKIIFDFITYRHMKSWHFS</sequence>
<feature type="transmembrane region" description="Helical" evidence="1">
    <location>
        <begin position="299"/>
        <end position="319"/>
    </location>
</feature>
<feature type="transmembrane region" description="Helical" evidence="1">
    <location>
        <begin position="270"/>
        <end position="292"/>
    </location>
</feature>
<feature type="transmembrane region" description="Helical" evidence="1">
    <location>
        <begin position="167"/>
        <end position="189"/>
    </location>
</feature>
<evidence type="ECO:0000313" key="2">
    <source>
        <dbReference type="EMBL" id="RGN02850.1"/>
    </source>
</evidence>
<dbReference type="Proteomes" id="UP000261222">
    <property type="component" value="Unassembled WGS sequence"/>
</dbReference>
<reference evidence="2 3" key="1">
    <citation type="submission" date="2018-08" db="EMBL/GenBank/DDBJ databases">
        <title>A genome reference for cultivated species of the human gut microbiota.</title>
        <authorList>
            <person name="Zou Y."/>
            <person name="Xue W."/>
            <person name="Luo G."/>
        </authorList>
    </citation>
    <scope>NUCLEOTIDE SEQUENCE [LARGE SCALE GENOMIC DNA]</scope>
    <source>
        <strain evidence="2 3">OM06-11AA</strain>
    </source>
</reference>
<feature type="transmembrane region" description="Helical" evidence="1">
    <location>
        <begin position="16"/>
        <end position="38"/>
    </location>
</feature>
<dbReference type="AlphaFoldDB" id="A0A3E5A3D2"/>